<keyword evidence="3" id="KW-0121">Carboxypeptidase</keyword>
<proteinExistence type="predicted"/>
<feature type="domain" description="D-alanyl-D-alanine carboxypeptidase-like core" evidence="2">
    <location>
        <begin position="86"/>
        <end position="242"/>
    </location>
</feature>
<protein>
    <submittedName>
        <fullName evidence="3">LAS superfamily LD-carboxypeptidase LdcB</fullName>
    </submittedName>
</protein>
<keyword evidence="4" id="KW-1185">Reference proteome</keyword>
<dbReference type="AlphaFoldDB" id="A0A3N1NYM0"/>
<dbReference type="OrthoDB" id="9792074at2"/>
<evidence type="ECO:0000313" key="4">
    <source>
        <dbReference type="Proteomes" id="UP000273643"/>
    </source>
</evidence>
<gene>
    <name evidence="3" type="ORF">EDC38_1527</name>
</gene>
<keyword evidence="3" id="KW-0645">Protease</keyword>
<evidence type="ECO:0000256" key="1">
    <source>
        <dbReference type="SAM" id="MobiDB-lite"/>
    </source>
</evidence>
<evidence type="ECO:0000259" key="2">
    <source>
        <dbReference type="Pfam" id="PF02557"/>
    </source>
</evidence>
<dbReference type="Gene3D" id="3.30.1380.10">
    <property type="match status" value="1"/>
</dbReference>
<dbReference type="PANTHER" id="PTHR34385:SF1">
    <property type="entry name" value="PEPTIDOGLYCAN L-ALANYL-D-GLUTAMATE ENDOPEPTIDASE CWLK"/>
    <property type="match status" value="1"/>
</dbReference>
<dbReference type="PANTHER" id="PTHR34385">
    <property type="entry name" value="D-ALANYL-D-ALANINE CARBOXYPEPTIDASE"/>
    <property type="match status" value="1"/>
</dbReference>
<comment type="caution">
    <text evidence="3">The sequence shown here is derived from an EMBL/GenBank/DDBJ whole genome shotgun (WGS) entry which is preliminary data.</text>
</comment>
<evidence type="ECO:0000313" key="3">
    <source>
        <dbReference type="EMBL" id="ROQ20909.1"/>
    </source>
</evidence>
<dbReference type="GO" id="GO:0004180">
    <property type="term" value="F:carboxypeptidase activity"/>
    <property type="evidence" value="ECO:0007669"/>
    <property type="project" value="UniProtKB-KW"/>
</dbReference>
<dbReference type="InterPro" id="IPR052179">
    <property type="entry name" value="DD-CPase-like"/>
</dbReference>
<sequence length="293" mass="32083">MQCVPSGTQKPLHESNSTGLNRERKTFPRIGAFYSRGGQTLTQSADNIPGKRPADDSPALETLTPEQLCGRDESALVSCPWGSGLIHRDLYHPLMRLAEAAEGAGFTLKLASGYRGFDRQCAIWNAKAGGARPVLDEQGAPLDTAALDELALVHAILRWSALPGSSRHHWGTDIDVYDAGGLAEGETVQLTRRESEPGGPFEAFHDWLDGYLTGPDNPGFYRPYDRDRGGVSPEPWHLSYAPLANRYARAMTPEVLANYLQTESFALKETVMAHLPELFQRYVTVPPGPEPSL</sequence>
<organism evidence="3 4">
    <name type="scientific">Marinimicrobium koreense</name>
    <dbReference type="NCBI Taxonomy" id="306545"/>
    <lineage>
        <taxon>Bacteria</taxon>
        <taxon>Pseudomonadati</taxon>
        <taxon>Pseudomonadota</taxon>
        <taxon>Gammaproteobacteria</taxon>
        <taxon>Cellvibrionales</taxon>
        <taxon>Cellvibrionaceae</taxon>
        <taxon>Marinimicrobium</taxon>
    </lineage>
</organism>
<feature type="region of interest" description="Disordered" evidence="1">
    <location>
        <begin position="40"/>
        <end position="59"/>
    </location>
</feature>
<dbReference type="GO" id="GO:0006508">
    <property type="term" value="P:proteolysis"/>
    <property type="evidence" value="ECO:0007669"/>
    <property type="project" value="InterPro"/>
</dbReference>
<dbReference type="CDD" id="cd14847">
    <property type="entry name" value="DD-carboxypeptidase_like"/>
    <property type="match status" value="1"/>
</dbReference>
<accession>A0A3N1NYM0</accession>
<name>A0A3N1NYM0_9GAMM</name>
<keyword evidence="3" id="KW-0378">Hydrolase</keyword>
<dbReference type="Proteomes" id="UP000273643">
    <property type="component" value="Unassembled WGS sequence"/>
</dbReference>
<dbReference type="EMBL" id="RJUK01000001">
    <property type="protein sequence ID" value="ROQ20909.1"/>
    <property type="molecule type" value="Genomic_DNA"/>
</dbReference>
<dbReference type="SUPFAM" id="SSF55166">
    <property type="entry name" value="Hedgehog/DD-peptidase"/>
    <property type="match status" value="1"/>
</dbReference>
<feature type="region of interest" description="Disordered" evidence="1">
    <location>
        <begin position="1"/>
        <end position="21"/>
    </location>
</feature>
<dbReference type="Pfam" id="PF02557">
    <property type="entry name" value="VanY"/>
    <property type="match status" value="1"/>
</dbReference>
<dbReference type="InterPro" id="IPR003709">
    <property type="entry name" value="VanY-like_core_dom"/>
</dbReference>
<reference evidence="3 4" key="1">
    <citation type="submission" date="2018-11" db="EMBL/GenBank/DDBJ databases">
        <title>Genomic Encyclopedia of Type Strains, Phase IV (KMG-IV): sequencing the most valuable type-strain genomes for metagenomic binning, comparative biology and taxonomic classification.</title>
        <authorList>
            <person name="Goeker M."/>
        </authorList>
    </citation>
    <scope>NUCLEOTIDE SEQUENCE [LARGE SCALE GENOMIC DNA]</scope>
    <source>
        <strain evidence="3 4">DSM 16974</strain>
    </source>
</reference>
<dbReference type="InterPro" id="IPR009045">
    <property type="entry name" value="Zn_M74/Hedgehog-like"/>
</dbReference>
<feature type="compositionally biased region" description="Polar residues" evidence="1">
    <location>
        <begin position="1"/>
        <end position="20"/>
    </location>
</feature>